<evidence type="ECO:0000256" key="6">
    <source>
        <dbReference type="SAM" id="MobiDB-lite"/>
    </source>
</evidence>
<dbReference type="InterPro" id="IPR036259">
    <property type="entry name" value="MFS_trans_sf"/>
</dbReference>
<dbReference type="GO" id="GO:0015535">
    <property type="term" value="F:fucose:proton symporter activity"/>
    <property type="evidence" value="ECO:0007669"/>
    <property type="project" value="InterPro"/>
</dbReference>
<dbReference type="PANTHER" id="PTHR43702">
    <property type="entry name" value="L-FUCOSE-PROTON SYMPORTER"/>
    <property type="match status" value="1"/>
</dbReference>
<dbReference type="NCBIfam" id="TIGR00885">
    <property type="entry name" value="fucP"/>
    <property type="match status" value="1"/>
</dbReference>
<evidence type="ECO:0000256" key="4">
    <source>
        <dbReference type="ARBA" id="ARBA00022989"/>
    </source>
</evidence>
<dbReference type="InterPro" id="IPR020846">
    <property type="entry name" value="MFS_dom"/>
</dbReference>
<dbReference type="InterPro" id="IPR011701">
    <property type="entry name" value="MFS"/>
</dbReference>
<comment type="caution">
    <text evidence="9">The sequence shown here is derived from an EMBL/GenBank/DDBJ whole genome shotgun (WGS) entry which is preliminary data.</text>
</comment>
<feature type="transmembrane region" description="Helical" evidence="7">
    <location>
        <begin position="335"/>
        <end position="351"/>
    </location>
</feature>
<evidence type="ECO:0000313" key="10">
    <source>
        <dbReference type="Proteomes" id="UP000249082"/>
    </source>
</evidence>
<evidence type="ECO:0000256" key="2">
    <source>
        <dbReference type="ARBA" id="ARBA00022475"/>
    </source>
</evidence>
<keyword evidence="2" id="KW-1003">Cell membrane</keyword>
<evidence type="ECO:0000256" key="7">
    <source>
        <dbReference type="SAM" id="Phobius"/>
    </source>
</evidence>
<name>A0A2W5QFR4_9SPHN</name>
<feature type="transmembrane region" description="Helical" evidence="7">
    <location>
        <begin position="132"/>
        <end position="149"/>
    </location>
</feature>
<feature type="domain" description="Major facilitator superfamily (MFS) profile" evidence="8">
    <location>
        <begin position="42"/>
        <end position="443"/>
    </location>
</feature>
<keyword evidence="4 7" id="KW-1133">Transmembrane helix</keyword>
<feature type="compositionally biased region" description="Polar residues" evidence="6">
    <location>
        <begin position="9"/>
        <end position="28"/>
    </location>
</feature>
<evidence type="ECO:0000256" key="3">
    <source>
        <dbReference type="ARBA" id="ARBA00022692"/>
    </source>
</evidence>
<dbReference type="PANTHER" id="PTHR43702:SF3">
    <property type="entry name" value="PROTEIN TSGA"/>
    <property type="match status" value="1"/>
</dbReference>
<reference evidence="9 10" key="1">
    <citation type="submission" date="2017-08" db="EMBL/GenBank/DDBJ databases">
        <title>Infants hospitalized years apart are colonized by the same room-sourced microbial strains.</title>
        <authorList>
            <person name="Brooks B."/>
            <person name="Olm M.R."/>
            <person name="Firek B.A."/>
            <person name="Baker R."/>
            <person name="Thomas B.C."/>
            <person name="Morowitz M.J."/>
            <person name="Banfield J.F."/>
        </authorList>
    </citation>
    <scope>NUCLEOTIDE SEQUENCE [LARGE SCALE GENOMIC DNA]</scope>
    <source>
        <strain evidence="9">S2_005_002_R2_33</strain>
    </source>
</reference>
<keyword evidence="3 7" id="KW-0812">Transmembrane</keyword>
<protein>
    <submittedName>
        <fullName evidence="9">L-fucose:H+ symporter permease</fullName>
    </submittedName>
</protein>
<dbReference type="Pfam" id="PF07690">
    <property type="entry name" value="MFS_1"/>
    <property type="match status" value="1"/>
</dbReference>
<feature type="transmembrane region" description="Helical" evidence="7">
    <location>
        <begin position="304"/>
        <end position="323"/>
    </location>
</feature>
<feature type="transmembrane region" description="Helical" evidence="7">
    <location>
        <begin position="107"/>
        <end position="126"/>
    </location>
</feature>
<proteinExistence type="predicted"/>
<feature type="transmembrane region" description="Helical" evidence="7">
    <location>
        <begin position="266"/>
        <end position="289"/>
    </location>
</feature>
<dbReference type="PROSITE" id="PS50850">
    <property type="entry name" value="MFS"/>
    <property type="match status" value="1"/>
</dbReference>
<feature type="region of interest" description="Disordered" evidence="6">
    <location>
        <begin position="1"/>
        <end position="28"/>
    </location>
</feature>
<dbReference type="GO" id="GO:0005886">
    <property type="term" value="C:plasma membrane"/>
    <property type="evidence" value="ECO:0007669"/>
    <property type="project" value="UniProtKB-SubCell"/>
</dbReference>
<dbReference type="InterPro" id="IPR005275">
    <property type="entry name" value="Lfuc_symporter_FucP"/>
</dbReference>
<dbReference type="CDD" id="cd17394">
    <property type="entry name" value="MFS_FucP_like"/>
    <property type="match status" value="1"/>
</dbReference>
<feature type="transmembrane region" description="Helical" evidence="7">
    <location>
        <begin position="170"/>
        <end position="193"/>
    </location>
</feature>
<dbReference type="EMBL" id="QFPX01000003">
    <property type="protein sequence ID" value="PZQ56467.1"/>
    <property type="molecule type" value="Genomic_DNA"/>
</dbReference>
<sequence length="447" mass="47776">METIPAAALSTSLSMDQSNRRPPTSGASDSRARFVFAGFWPGFLLVTSVFFAWALANNLNDILIRQFQKALALTRGEAGFIQFVFYLAYFVWALPAGLLLRRFGYRAGLLTGLCLYALGALLFFPAATLHRYEAFLLALFVLASGAAFLETSANPYVARFGDPSRAPQRLTFAQAFNGLGAVVAPILGGLFIFSGVEHTAADLSAMSHAQLEAWRVSEAAMVKIPYLCLAGFVLLLGVGLARVRLPHIEKSLGEGTGSLRSVLSNQLLRGAVFAQFFYVGAQVGIWSFFVDFTKHLAPQTPERTAAFLLSASLFLFMAGRFAGAALMHRVSPPRLLLVFALANIVMVALAMSLSGPAAIACLAFTSFFMSIMFPTIFALGIRDLGEGTAMGSSLVVMAVMGGAVFPPIMGLLSEKTDLQVAMALPLACFLAVAFFARLAAREGSGIA</sequence>
<dbReference type="SUPFAM" id="SSF103473">
    <property type="entry name" value="MFS general substrate transporter"/>
    <property type="match status" value="1"/>
</dbReference>
<evidence type="ECO:0000256" key="5">
    <source>
        <dbReference type="ARBA" id="ARBA00023136"/>
    </source>
</evidence>
<organism evidence="9 10">
    <name type="scientific">Novosphingobium pentaromativorans</name>
    <dbReference type="NCBI Taxonomy" id="205844"/>
    <lineage>
        <taxon>Bacteria</taxon>
        <taxon>Pseudomonadati</taxon>
        <taxon>Pseudomonadota</taxon>
        <taxon>Alphaproteobacteria</taxon>
        <taxon>Sphingomonadales</taxon>
        <taxon>Sphingomonadaceae</taxon>
        <taxon>Novosphingobium</taxon>
    </lineage>
</organism>
<evidence type="ECO:0000313" key="9">
    <source>
        <dbReference type="EMBL" id="PZQ56467.1"/>
    </source>
</evidence>
<feature type="transmembrane region" description="Helical" evidence="7">
    <location>
        <begin position="418"/>
        <end position="440"/>
    </location>
</feature>
<dbReference type="AlphaFoldDB" id="A0A2W5QFR4"/>
<dbReference type="InterPro" id="IPR050375">
    <property type="entry name" value="MFS_TsgA-like"/>
</dbReference>
<keyword evidence="5 7" id="KW-0472">Membrane</keyword>
<gene>
    <name evidence="9" type="primary">fucP</name>
    <name evidence="9" type="ORF">DI555_03655</name>
</gene>
<feature type="transmembrane region" description="Helical" evidence="7">
    <location>
        <begin position="80"/>
        <end position="100"/>
    </location>
</feature>
<feature type="transmembrane region" description="Helical" evidence="7">
    <location>
        <begin position="224"/>
        <end position="245"/>
    </location>
</feature>
<comment type="subcellular location">
    <subcellularLocation>
        <location evidence="1">Cell inner membrane</location>
        <topology evidence="1">Multi-pass membrane protein</topology>
    </subcellularLocation>
</comment>
<dbReference type="Gene3D" id="1.20.1250.20">
    <property type="entry name" value="MFS general substrate transporter like domains"/>
    <property type="match status" value="2"/>
</dbReference>
<evidence type="ECO:0000256" key="1">
    <source>
        <dbReference type="ARBA" id="ARBA00004429"/>
    </source>
</evidence>
<dbReference type="Proteomes" id="UP000249082">
    <property type="component" value="Unassembled WGS sequence"/>
</dbReference>
<accession>A0A2W5QFR4</accession>
<feature type="transmembrane region" description="Helical" evidence="7">
    <location>
        <begin position="357"/>
        <end position="381"/>
    </location>
</feature>
<feature type="transmembrane region" description="Helical" evidence="7">
    <location>
        <begin position="393"/>
        <end position="412"/>
    </location>
</feature>
<evidence type="ECO:0000259" key="8">
    <source>
        <dbReference type="PROSITE" id="PS50850"/>
    </source>
</evidence>
<feature type="transmembrane region" description="Helical" evidence="7">
    <location>
        <begin position="34"/>
        <end position="56"/>
    </location>
</feature>